<dbReference type="Pfam" id="PF00078">
    <property type="entry name" value="RVT_1"/>
    <property type="match status" value="1"/>
</dbReference>
<dbReference type="SUPFAM" id="SSF56672">
    <property type="entry name" value="DNA/RNA polymerases"/>
    <property type="match status" value="1"/>
</dbReference>
<gene>
    <name evidence="2" type="ORF">P5673_024434</name>
</gene>
<feature type="domain" description="Reverse transcriptase" evidence="1">
    <location>
        <begin position="22"/>
        <end position="140"/>
    </location>
</feature>
<proteinExistence type="predicted"/>
<name>A0AAD9UXY7_ACRCE</name>
<dbReference type="InterPro" id="IPR043502">
    <property type="entry name" value="DNA/RNA_pol_sf"/>
</dbReference>
<keyword evidence="3" id="KW-1185">Reference proteome</keyword>
<dbReference type="Proteomes" id="UP001249851">
    <property type="component" value="Unassembled WGS sequence"/>
</dbReference>
<reference evidence="2" key="2">
    <citation type="journal article" date="2023" name="Science">
        <title>Genomic signatures of disease resistance in endangered staghorn corals.</title>
        <authorList>
            <person name="Vollmer S.V."/>
            <person name="Selwyn J.D."/>
            <person name="Despard B.A."/>
            <person name="Roesel C.L."/>
        </authorList>
    </citation>
    <scope>NUCLEOTIDE SEQUENCE</scope>
    <source>
        <strain evidence="2">K2</strain>
    </source>
</reference>
<accession>A0AAD9UXY7</accession>
<evidence type="ECO:0000313" key="2">
    <source>
        <dbReference type="EMBL" id="KAK2554088.1"/>
    </source>
</evidence>
<comment type="caution">
    <text evidence="2">The sequence shown here is derived from an EMBL/GenBank/DDBJ whole genome shotgun (WGS) entry which is preliminary data.</text>
</comment>
<dbReference type="PANTHER" id="PTHR47510:SF3">
    <property type="entry name" value="ENDO_EXONUCLEASE_PHOSPHATASE DOMAIN-CONTAINING PROTEIN"/>
    <property type="match status" value="1"/>
</dbReference>
<dbReference type="AlphaFoldDB" id="A0AAD9UXY7"/>
<evidence type="ECO:0000259" key="1">
    <source>
        <dbReference type="Pfam" id="PF00078"/>
    </source>
</evidence>
<dbReference type="EMBL" id="JARQWQ010000072">
    <property type="protein sequence ID" value="KAK2554088.1"/>
    <property type="molecule type" value="Genomic_DNA"/>
</dbReference>
<organism evidence="2 3">
    <name type="scientific">Acropora cervicornis</name>
    <name type="common">Staghorn coral</name>
    <dbReference type="NCBI Taxonomy" id="6130"/>
    <lineage>
        <taxon>Eukaryota</taxon>
        <taxon>Metazoa</taxon>
        <taxon>Cnidaria</taxon>
        <taxon>Anthozoa</taxon>
        <taxon>Hexacorallia</taxon>
        <taxon>Scleractinia</taxon>
        <taxon>Astrocoeniina</taxon>
        <taxon>Acroporidae</taxon>
        <taxon>Acropora</taxon>
    </lineage>
</organism>
<sequence>MNSSFEECRVPCVWKIADVPPIPKSRTICDYNKNLRPISLTATFSKVAESVVIDQELKPAIMSSIDPTQYGFIPGSSTTHALISMFHTWLGATDSTGATVRTALLDFRKAFDLVDHHVLIAKLYSLGVKPTVMNWMVDFLRDRQQRVN</sequence>
<evidence type="ECO:0000313" key="3">
    <source>
        <dbReference type="Proteomes" id="UP001249851"/>
    </source>
</evidence>
<protein>
    <recommendedName>
        <fullName evidence="1">Reverse transcriptase domain-containing protein</fullName>
    </recommendedName>
</protein>
<reference evidence="2" key="1">
    <citation type="journal article" date="2023" name="G3 (Bethesda)">
        <title>Whole genome assembly and annotation of the endangered Caribbean coral Acropora cervicornis.</title>
        <authorList>
            <person name="Selwyn J.D."/>
            <person name="Vollmer S.V."/>
        </authorList>
    </citation>
    <scope>NUCLEOTIDE SEQUENCE</scope>
    <source>
        <strain evidence="2">K2</strain>
    </source>
</reference>
<dbReference type="InterPro" id="IPR000477">
    <property type="entry name" value="RT_dom"/>
</dbReference>
<dbReference type="PANTHER" id="PTHR47510">
    <property type="entry name" value="REVERSE TRANSCRIPTASE DOMAIN-CONTAINING PROTEIN"/>
    <property type="match status" value="1"/>
</dbReference>